<organism evidence="1 2">
    <name type="scientific">Iris pallida</name>
    <name type="common">Sweet iris</name>
    <dbReference type="NCBI Taxonomy" id="29817"/>
    <lineage>
        <taxon>Eukaryota</taxon>
        <taxon>Viridiplantae</taxon>
        <taxon>Streptophyta</taxon>
        <taxon>Embryophyta</taxon>
        <taxon>Tracheophyta</taxon>
        <taxon>Spermatophyta</taxon>
        <taxon>Magnoliopsida</taxon>
        <taxon>Liliopsida</taxon>
        <taxon>Asparagales</taxon>
        <taxon>Iridaceae</taxon>
        <taxon>Iridoideae</taxon>
        <taxon>Irideae</taxon>
        <taxon>Iris</taxon>
    </lineage>
</organism>
<dbReference type="EMBL" id="JANAVB010031818">
    <property type="protein sequence ID" value="KAJ6811242.1"/>
    <property type="molecule type" value="Genomic_DNA"/>
</dbReference>
<reference evidence="1" key="2">
    <citation type="submission" date="2023-04" db="EMBL/GenBank/DDBJ databases">
        <authorList>
            <person name="Bruccoleri R.E."/>
            <person name="Oakeley E.J."/>
            <person name="Faust A.-M."/>
            <person name="Dessus-Babus S."/>
            <person name="Altorfer M."/>
            <person name="Burckhardt D."/>
            <person name="Oertli M."/>
            <person name="Naumann U."/>
            <person name="Petersen F."/>
            <person name="Wong J."/>
        </authorList>
    </citation>
    <scope>NUCLEOTIDE SEQUENCE</scope>
    <source>
        <strain evidence="1">GSM-AAB239-AS_SAM_17_03QT</strain>
        <tissue evidence="1">Leaf</tissue>
    </source>
</reference>
<name>A0AAX6F468_IRIPA</name>
<protein>
    <submittedName>
        <fullName evidence="1">Uncharacterized protein</fullName>
    </submittedName>
</protein>
<comment type="caution">
    <text evidence="1">The sequence shown here is derived from an EMBL/GenBank/DDBJ whole genome shotgun (WGS) entry which is preliminary data.</text>
</comment>
<sequence>MEAVFPEKTPERKERPVSCFFAHCDCDVLLYYSKAQGKLFPGSFECEY</sequence>
<reference evidence="1" key="1">
    <citation type="journal article" date="2023" name="GigaByte">
        <title>Genome assembly of the bearded iris, Iris pallida Lam.</title>
        <authorList>
            <person name="Bruccoleri R.E."/>
            <person name="Oakeley E.J."/>
            <person name="Faust A.M.E."/>
            <person name="Altorfer M."/>
            <person name="Dessus-Babus S."/>
            <person name="Burckhardt D."/>
            <person name="Oertli M."/>
            <person name="Naumann U."/>
            <person name="Petersen F."/>
            <person name="Wong J."/>
        </authorList>
    </citation>
    <scope>NUCLEOTIDE SEQUENCE</scope>
    <source>
        <strain evidence="1">GSM-AAB239-AS_SAM_17_03QT</strain>
    </source>
</reference>
<dbReference type="Proteomes" id="UP001140949">
    <property type="component" value="Unassembled WGS sequence"/>
</dbReference>
<accession>A0AAX6F468</accession>
<keyword evidence="2" id="KW-1185">Reference proteome</keyword>
<dbReference type="AlphaFoldDB" id="A0AAX6F468"/>
<evidence type="ECO:0000313" key="2">
    <source>
        <dbReference type="Proteomes" id="UP001140949"/>
    </source>
</evidence>
<evidence type="ECO:0000313" key="1">
    <source>
        <dbReference type="EMBL" id="KAJ6811242.1"/>
    </source>
</evidence>
<gene>
    <name evidence="1" type="ORF">M6B38_154490</name>
</gene>
<proteinExistence type="predicted"/>